<dbReference type="OrthoDB" id="9797575at2"/>
<evidence type="ECO:0000256" key="1">
    <source>
        <dbReference type="SAM" id="Coils"/>
    </source>
</evidence>
<evidence type="ECO:0000313" key="3">
    <source>
        <dbReference type="Proteomes" id="UP000194664"/>
    </source>
</evidence>
<proteinExistence type="predicted"/>
<dbReference type="InterPro" id="IPR007838">
    <property type="entry name" value="Cell_div_ZapA-like"/>
</dbReference>
<keyword evidence="3" id="KW-1185">Reference proteome</keyword>
<evidence type="ECO:0000313" key="2">
    <source>
        <dbReference type="EMBL" id="OUD08622.1"/>
    </source>
</evidence>
<dbReference type="GO" id="GO:0051301">
    <property type="term" value="P:cell division"/>
    <property type="evidence" value="ECO:0007669"/>
    <property type="project" value="UniProtKB-KW"/>
</dbReference>
<keyword evidence="2" id="KW-0132">Cell division</keyword>
<organism evidence="2 3">
    <name type="scientific">Marivivens niveibacter</name>
    <dbReference type="NCBI Taxonomy" id="1930667"/>
    <lineage>
        <taxon>Bacteria</taxon>
        <taxon>Pseudomonadati</taxon>
        <taxon>Pseudomonadota</taxon>
        <taxon>Alphaproteobacteria</taxon>
        <taxon>Rhodobacterales</taxon>
        <taxon>Paracoccaceae</taxon>
        <taxon>Marivivens group</taxon>
        <taxon>Marivivens</taxon>
    </lineage>
</organism>
<dbReference type="SUPFAM" id="SSF102829">
    <property type="entry name" value="Cell division protein ZapA-like"/>
    <property type="match status" value="1"/>
</dbReference>
<protein>
    <submittedName>
        <fullName evidence="2">Cell division protein ZapA</fullName>
    </submittedName>
</protein>
<dbReference type="Proteomes" id="UP000194664">
    <property type="component" value="Unassembled WGS sequence"/>
</dbReference>
<sequence length="123" mass="13099">MPQVDITVGGRKFQVACQSGEENFLKTAASILDVEASAIVAQSQRMPEPQMLLMAGLLLADKTVAIEDRLRAAEAKVAELEAKVADPVKVEVPVVPTAVTDSLKELAARAEALADEVEEKVNT</sequence>
<name>A0A251WW69_9RHOB</name>
<dbReference type="EMBL" id="MSPP01000004">
    <property type="protein sequence ID" value="OUD08622.1"/>
    <property type="molecule type" value="Genomic_DNA"/>
</dbReference>
<keyword evidence="2" id="KW-0131">Cell cycle</keyword>
<reference evidence="2 3" key="1">
    <citation type="submission" date="2016-12" db="EMBL/GenBank/DDBJ databases">
        <title>The draft genome sequence of HSLHS2.</title>
        <authorList>
            <person name="Hu D."/>
            <person name="Wang L."/>
            <person name="Shao Z."/>
        </authorList>
    </citation>
    <scope>NUCLEOTIDE SEQUENCE [LARGE SCALE GENOMIC DNA]</scope>
    <source>
        <strain evidence="2">MCCC 1A06712</strain>
    </source>
</reference>
<dbReference type="InterPro" id="IPR036192">
    <property type="entry name" value="Cell_div_ZapA-like_sf"/>
</dbReference>
<feature type="coiled-coil region" evidence="1">
    <location>
        <begin position="63"/>
        <end position="123"/>
    </location>
</feature>
<accession>A0A251WW69</accession>
<dbReference type="AlphaFoldDB" id="A0A251WW69"/>
<dbReference type="RefSeq" id="WP_086451892.1">
    <property type="nucleotide sequence ID" value="NZ_MSPP01000004.1"/>
</dbReference>
<dbReference type="Gene3D" id="3.30.160.880">
    <property type="entry name" value="Cell division protein ZapA protomer, N-terminal domain"/>
    <property type="match status" value="1"/>
</dbReference>
<dbReference type="Pfam" id="PF05164">
    <property type="entry name" value="ZapA"/>
    <property type="match status" value="1"/>
</dbReference>
<comment type="caution">
    <text evidence="2">The sequence shown here is derived from an EMBL/GenBank/DDBJ whole genome shotgun (WGS) entry which is preliminary data.</text>
</comment>
<dbReference type="InterPro" id="IPR042233">
    <property type="entry name" value="Cell_div_ZapA_N"/>
</dbReference>
<keyword evidence="1" id="KW-0175">Coiled coil</keyword>
<gene>
    <name evidence="2" type="ORF">BVC71_11835</name>
</gene>